<dbReference type="PANTHER" id="PTHR11042:SF138">
    <property type="entry name" value="SERINE_THREONINE-PROTEIN KINASE IKS1-RELATED"/>
    <property type="match status" value="1"/>
</dbReference>
<protein>
    <recommendedName>
        <fullName evidence="1">non-specific serine/threonine protein kinase</fullName>
        <ecNumber evidence="1">2.7.11.1</ecNumber>
    </recommendedName>
</protein>
<dbReference type="STRING" id="1884261.A0A5C3QGU6"/>
<evidence type="ECO:0000256" key="10">
    <source>
        <dbReference type="PROSITE-ProRule" id="PRU10141"/>
    </source>
</evidence>
<gene>
    <name evidence="13" type="ORF">BDV98DRAFT_568593</name>
</gene>
<dbReference type="InterPro" id="IPR050339">
    <property type="entry name" value="CC_SR_Kinase"/>
</dbReference>
<dbReference type="OrthoDB" id="1405469at2759"/>
<name>A0A5C3QGU6_9AGAR</name>
<dbReference type="Proteomes" id="UP000305067">
    <property type="component" value="Unassembled WGS sequence"/>
</dbReference>
<dbReference type="Gene3D" id="3.30.200.20">
    <property type="entry name" value="Phosphorylase Kinase, domain 1"/>
    <property type="match status" value="1"/>
</dbReference>
<keyword evidence="2" id="KW-0723">Serine/threonine-protein kinase</keyword>
<evidence type="ECO:0000256" key="1">
    <source>
        <dbReference type="ARBA" id="ARBA00012513"/>
    </source>
</evidence>
<dbReference type="InterPro" id="IPR011009">
    <property type="entry name" value="Kinase-like_dom_sf"/>
</dbReference>
<evidence type="ECO:0000256" key="5">
    <source>
        <dbReference type="ARBA" id="ARBA00022777"/>
    </source>
</evidence>
<comment type="catalytic activity">
    <reaction evidence="8">
        <text>L-threonyl-[protein] + ATP = O-phospho-L-threonyl-[protein] + ADP + H(+)</text>
        <dbReference type="Rhea" id="RHEA:46608"/>
        <dbReference type="Rhea" id="RHEA-COMP:11060"/>
        <dbReference type="Rhea" id="RHEA-COMP:11605"/>
        <dbReference type="ChEBI" id="CHEBI:15378"/>
        <dbReference type="ChEBI" id="CHEBI:30013"/>
        <dbReference type="ChEBI" id="CHEBI:30616"/>
        <dbReference type="ChEBI" id="CHEBI:61977"/>
        <dbReference type="ChEBI" id="CHEBI:456216"/>
        <dbReference type="EC" id="2.7.11.1"/>
    </reaction>
</comment>
<feature type="binding site" evidence="10">
    <location>
        <position position="176"/>
    </location>
    <ligand>
        <name>ATP</name>
        <dbReference type="ChEBI" id="CHEBI:30616"/>
    </ligand>
</feature>
<evidence type="ECO:0000256" key="3">
    <source>
        <dbReference type="ARBA" id="ARBA00022679"/>
    </source>
</evidence>
<keyword evidence="5 13" id="KW-0418">Kinase</keyword>
<keyword evidence="4 10" id="KW-0547">Nucleotide-binding</keyword>
<dbReference type="PANTHER" id="PTHR11042">
    <property type="entry name" value="EUKARYOTIC TRANSLATION INITIATION FACTOR 2-ALPHA KINASE EIF2-ALPHA KINASE -RELATED"/>
    <property type="match status" value="1"/>
</dbReference>
<keyword evidence="6 10" id="KW-0067">ATP-binding</keyword>
<dbReference type="InterPro" id="IPR017441">
    <property type="entry name" value="Protein_kinase_ATP_BS"/>
</dbReference>
<dbReference type="Pfam" id="PF00069">
    <property type="entry name" value="Pkinase"/>
    <property type="match status" value="2"/>
</dbReference>
<dbReference type="AlphaFoldDB" id="A0A5C3QGU6"/>
<feature type="domain" description="Protein kinase" evidence="12">
    <location>
        <begin position="143"/>
        <end position="494"/>
    </location>
</feature>
<dbReference type="PROSITE" id="PS00108">
    <property type="entry name" value="PROTEIN_KINASE_ST"/>
    <property type="match status" value="1"/>
</dbReference>
<dbReference type="CDD" id="cd00180">
    <property type="entry name" value="PKc"/>
    <property type="match status" value="1"/>
</dbReference>
<evidence type="ECO:0000313" key="13">
    <source>
        <dbReference type="EMBL" id="TFL00707.1"/>
    </source>
</evidence>
<keyword evidence="3" id="KW-0808">Transferase</keyword>
<feature type="region of interest" description="Disordered" evidence="11">
    <location>
        <begin position="104"/>
        <end position="129"/>
    </location>
</feature>
<evidence type="ECO:0000256" key="11">
    <source>
        <dbReference type="SAM" id="MobiDB-lite"/>
    </source>
</evidence>
<evidence type="ECO:0000256" key="9">
    <source>
        <dbReference type="ARBA" id="ARBA00048679"/>
    </source>
</evidence>
<dbReference type="EMBL" id="ML178827">
    <property type="protein sequence ID" value="TFL00707.1"/>
    <property type="molecule type" value="Genomic_DNA"/>
</dbReference>
<dbReference type="PROSITE" id="PS00107">
    <property type="entry name" value="PROTEIN_KINASE_ATP"/>
    <property type="match status" value="1"/>
</dbReference>
<evidence type="ECO:0000256" key="2">
    <source>
        <dbReference type="ARBA" id="ARBA00022527"/>
    </source>
</evidence>
<evidence type="ECO:0000256" key="7">
    <source>
        <dbReference type="ARBA" id="ARBA00037982"/>
    </source>
</evidence>
<dbReference type="SUPFAM" id="SSF56112">
    <property type="entry name" value="Protein kinase-like (PK-like)"/>
    <property type="match status" value="1"/>
</dbReference>
<accession>A0A5C3QGU6</accession>
<dbReference type="InterPro" id="IPR008271">
    <property type="entry name" value="Ser/Thr_kinase_AS"/>
</dbReference>
<dbReference type="GO" id="GO:0004674">
    <property type="term" value="F:protein serine/threonine kinase activity"/>
    <property type="evidence" value="ECO:0007669"/>
    <property type="project" value="UniProtKB-KW"/>
</dbReference>
<dbReference type="GO" id="GO:0005634">
    <property type="term" value="C:nucleus"/>
    <property type="evidence" value="ECO:0007669"/>
    <property type="project" value="TreeGrafter"/>
</dbReference>
<dbReference type="GO" id="GO:0005524">
    <property type="term" value="F:ATP binding"/>
    <property type="evidence" value="ECO:0007669"/>
    <property type="project" value="UniProtKB-UniRule"/>
</dbReference>
<keyword evidence="14" id="KW-1185">Reference proteome</keyword>
<evidence type="ECO:0000256" key="6">
    <source>
        <dbReference type="ARBA" id="ARBA00022840"/>
    </source>
</evidence>
<comment type="catalytic activity">
    <reaction evidence="9">
        <text>L-seryl-[protein] + ATP = O-phospho-L-seryl-[protein] + ADP + H(+)</text>
        <dbReference type="Rhea" id="RHEA:17989"/>
        <dbReference type="Rhea" id="RHEA-COMP:9863"/>
        <dbReference type="Rhea" id="RHEA-COMP:11604"/>
        <dbReference type="ChEBI" id="CHEBI:15378"/>
        <dbReference type="ChEBI" id="CHEBI:29999"/>
        <dbReference type="ChEBI" id="CHEBI:30616"/>
        <dbReference type="ChEBI" id="CHEBI:83421"/>
        <dbReference type="ChEBI" id="CHEBI:456216"/>
        <dbReference type="EC" id="2.7.11.1"/>
    </reaction>
</comment>
<dbReference type="PROSITE" id="PS50011">
    <property type="entry name" value="PROTEIN_KINASE_DOM"/>
    <property type="match status" value="1"/>
</dbReference>
<dbReference type="Gene3D" id="1.10.510.10">
    <property type="entry name" value="Transferase(Phosphotransferase) domain 1"/>
    <property type="match status" value="1"/>
</dbReference>
<dbReference type="GO" id="GO:0005737">
    <property type="term" value="C:cytoplasm"/>
    <property type="evidence" value="ECO:0007669"/>
    <property type="project" value="TreeGrafter"/>
</dbReference>
<dbReference type="InterPro" id="IPR000719">
    <property type="entry name" value="Prot_kinase_dom"/>
</dbReference>
<dbReference type="EC" id="2.7.11.1" evidence="1"/>
<proteinExistence type="inferred from homology"/>
<evidence type="ECO:0000256" key="4">
    <source>
        <dbReference type="ARBA" id="ARBA00022741"/>
    </source>
</evidence>
<evidence type="ECO:0000313" key="14">
    <source>
        <dbReference type="Proteomes" id="UP000305067"/>
    </source>
</evidence>
<organism evidence="13 14">
    <name type="scientific">Pterulicium gracile</name>
    <dbReference type="NCBI Taxonomy" id="1884261"/>
    <lineage>
        <taxon>Eukaryota</taxon>
        <taxon>Fungi</taxon>
        <taxon>Dikarya</taxon>
        <taxon>Basidiomycota</taxon>
        <taxon>Agaricomycotina</taxon>
        <taxon>Agaricomycetes</taxon>
        <taxon>Agaricomycetidae</taxon>
        <taxon>Agaricales</taxon>
        <taxon>Pleurotineae</taxon>
        <taxon>Pterulaceae</taxon>
        <taxon>Pterulicium</taxon>
    </lineage>
</organism>
<sequence>MDGSPSSRSGSLVPIASSPPAPWQAILQASNQVVLYNPTSHALSVTTTPKSQELPVQSNASDSCPYCHRLYSQDHLHVSEDQDPAYHSRTTDYFQLLAVSNDTFSRPTSPSPDDASDDDHIPTNGGSTFKPETMADGYFNAFFKEECRLGMGANGSVYLCQHVLDGNLLGHFAVKKIAVGESHSYLLSILREVRLLEALRHPNIITYHHAWLETTQFSSFGPRIPTLHVLMQWAEGGSLDDFIDARLGLPASQEEYDPSEKDPTSRSARIRAFKQNRTQQKPLRSHSGLGLKPVHLFSADEIHSLFSDITQGLAFLHDKSILHLDLKPGNVLLTWDQGRLIPRAMLSDFGTSRDMLSPSRMMRTGNTGTLEYCSPESLPIPGTGTLRTLDSKADMWSLGMILHRMLFFKLPYDGMDTASSDSRSREDERNRMDQLAALIAEYGGFKSTPAHGSAFASRRIPKAFLLLLETLLNPVPASRPSCDRILRAMWDGRFDPTAQAVPSDRAELIPRPRRRSSSQETLTGMRDVAEDAPVQSDEYQMNNGSLVSLHSKSVTSEEKQPLFTMKDPHTMGGQRVVSTWPWRRAIKSMALVLKIATLPPCSPGAFWSLNRMSCEWLALTILASVDPLSDRLDVCLILGLVHVLSLLRVGFLDSTTP</sequence>
<evidence type="ECO:0000256" key="8">
    <source>
        <dbReference type="ARBA" id="ARBA00047899"/>
    </source>
</evidence>
<reference evidence="13 14" key="1">
    <citation type="journal article" date="2019" name="Nat. Ecol. Evol.">
        <title>Megaphylogeny resolves global patterns of mushroom evolution.</title>
        <authorList>
            <person name="Varga T."/>
            <person name="Krizsan K."/>
            <person name="Foldi C."/>
            <person name="Dima B."/>
            <person name="Sanchez-Garcia M."/>
            <person name="Sanchez-Ramirez S."/>
            <person name="Szollosi G.J."/>
            <person name="Szarkandi J.G."/>
            <person name="Papp V."/>
            <person name="Albert L."/>
            <person name="Andreopoulos W."/>
            <person name="Angelini C."/>
            <person name="Antonin V."/>
            <person name="Barry K.W."/>
            <person name="Bougher N.L."/>
            <person name="Buchanan P."/>
            <person name="Buyck B."/>
            <person name="Bense V."/>
            <person name="Catcheside P."/>
            <person name="Chovatia M."/>
            <person name="Cooper J."/>
            <person name="Damon W."/>
            <person name="Desjardin D."/>
            <person name="Finy P."/>
            <person name="Geml J."/>
            <person name="Haridas S."/>
            <person name="Hughes K."/>
            <person name="Justo A."/>
            <person name="Karasinski D."/>
            <person name="Kautmanova I."/>
            <person name="Kiss B."/>
            <person name="Kocsube S."/>
            <person name="Kotiranta H."/>
            <person name="LaButti K.M."/>
            <person name="Lechner B.E."/>
            <person name="Liimatainen K."/>
            <person name="Lipzen A."/>
            <person name="Lukacs Z."/>
            <person name="Mihaltcheva S."/>
            <person name="Morgado L.N."/>
            <person name="Niskanen T."/>
            <person name="Noordeloos M.E."/>
            <person name="Ohm R.A."/>
            <person name="Ortiz-Santana B."/>
            <person name="Ovrebo C."/>
            <person name="Racz N."/>
            <person name="Riley R."/>
            <person name="Savchenko A."/>
            <person name="Shiryaev A."/>
            <person name="Soop K."/>
            <person name="Spirin V."/>
            <person name="Szebenyi C."/>
            <person name="Tomsovsky M."/>
            <person name="Tulloss R.E."/>
            <person name="Uehling J."/>
            <person name="Grigoriev I.V."/>
            <person name="Vagvolgyi C."/>
            <person name="Papp T."/>
            <person name="Martin F.M."/>
            <person name="Miettinen O."/>
            <person name="Hibbett D.S."/>
            <person name="Nagy L.G."/>
        </authorList>
    </citation>
    <scope>NUCLEOTIDE SEQUENCE [LARGE SCALE GENOMIC DNA]</scope>
    <source>
        <strain evidence="13 14">CBS 309.79</strain>
    </source>
</reference>
<dbReference type="FunFam" id="3.30.200.20:FF:000306">
    <property type="entry name" value="IKS protein kinase"/>
    <property type="match status" value="1"/>
</dbReference>
<comment type="similarity">
    <text evidence="7">Belongs to the protein kinase superfamily. Ser/Thr protein kinase family. GCN2 subfamily.</text>
</comment>
<dbReference type="SMART" id="SM00220">
    <property type="entry name" value="S_TKc"/>
    <property type="match status" value="1"/>
</dbReference>
<evidence type="ECO:0000259" key="12">
    <source>
        <dbReference type="PROSITE" id="PS50011"/>
    </source>
</evidence>